<feature type="region of interest" description="Disordered" evidence="2">
    <location>
        <begin position="769"/>
        <end position="788"/>
    </location>
</feature>
<name>A0A2G5VV32_9PELO</name>
<feature type="compositionally biased region" description="Basic and acidic residues" evidence="2">
    <location>
        <begin position="18"/>
        <end position="29"/>
    </location>
</feature>
<evidence type="ECO:0000313" key="3">
    <source>
        <dbReference type="EMBL" id="PIC55662.1"/>
    </source>
</evidence>
<organism evidence="3 4">
    <name type="scientific">Caenorhabditis nigoni</name>
    <dbReference type="NCBI Taxonomy" id="1611254"/>
    <lineage>
        <taxon>Eukaryota</taxon>
        <taxon>Metazoa</taxon>
        <taxon>Ecdysozoa</taxon>
        <taxon>Nematoda</taxon>
        <taxon>Chromadorea</taxon>
        <taxon>Rhabditida</taxon>
        <taxon>Rhabditina</taxon>
        <taxon>Rhabditomorpha</taxon>
        <taxon>Rhabditoidea</taxon>
        <taxon>Rhabditidae</taxon>
        <taxon>Peloderinae</taxon>
        <taxon>Caenorhabditis</taxon>
    </lineage>
</organism>
<evidence type="ECO:0000313" key="4">
    <source>
        <dbReference type="Proteomes" id="UP000230233"/>
    </source>
</evidence>
<dbReference type="OrthoDB" id="5897274at2759"/>
<keyword evidence="1" id="KW-0175">Coiled coil</keyword>
<dbReference type="Proteomes" id="UP000230233">
    <property type="component" value="Chromosome I"/>
</dbReference>
<sequence>MKRKVTHDTRTVFSGSDIKTEVTKDETPVRKKAKNNRQGSSCDTISMEFTEAETPKKIKKIANKRKKAKRSENDSSSIYLTSVTPMGVPSMYLERSESPSLWISLPRADQSQLLTFVLGVKLIQSLPKRFKAFLNDWLSSVQQQMIQMLKDDGLRKTIESLMSKGQKTLGQFDEKLCCFLEKVMREVLQTERFPIFEGEQTWINFLRTFVRKVSLTENIDATKMEMVATQLGKPARSAVNSRFPGSKGNKSNEAKICYYRILRFALKFALNTLRHVFKFHSESCCFSYCGELEEDLIPAIGAPSLYLERNELSSFWITVPRADQSQLLKFVLSDKMIRIAPDRFKEFLTNWIVSVQHRMIETLRNDGLRNTIESLIKCQESLKRSDERLCFFLEKVMRDVFETKQFAIFEGERVWIDFTRSFVKDMSLTEKFEKTKLKIVSTQLNECAQRKVISLFSGSNKRRNKQAQMYFYHILRFALMFALNTLRHVFKFDSKNSTFFYDGELEEEERSEWEKVTDSIDLISVIPFGVPSMYLERNQHPSLWITFPQSKQSHLLEFVLEDELIRVTPEPFKAFLTDWLLSVQQQMIQFLKDDGLRNIGLVKVQAPKTLGRCDGRPRILVERTLNAVFQTKQFPIFEGGKQWMKFIRKFIQTGLWTHPPDETELKLTSRQVNKNARIAVSSFFRETDETKESKEQRKQRYKTEQIYYYRILRFALKFALNTLRHVFKFDSENSTFFYDGELEEGGISYQTSDWENVAEERDVKPQVVPFTAPTTNGSTSSTISKNPTTTASFGPPSMHVAEEHDVKPQLPLAVPLEAPVQKPQGHLPPKDIVPTVPPPNVPSSSNIDDKMSQYMQFFDSSLVPQKWLNAFKMVVQHNEYLKSQEARLEARYKELKAEVQEMKEEKRRRMI</sequence>
<proteinExistence type="predicted"/>
<keyword evidence="4" id="KW-1185">Reference proteome</keyword>
<accession>A0A2G5VV32</accession>
<evidence type="ECO:0000256" key="2">
    <source>
        <dbReference type="SAM" id="MobiDB-lite"/>
    </source>
</evidence>
<feature type="region of interest" description="Disordered" evidence="2">
    <location>
        <begin position="1"/>
        <end position="41"/>
    </location>
</feature>
<dbReference type="EMBL" id="PDUG01000001">
    <property type="protein sequence ID" value="PIC55662.1"/>
    <property type="molecule type" value="Genomic_DNA"/>
</dbReference>
<reference evidence="4" key="1">
    <citation type="submission" date="2017-10" db="EMBL/GenBank/DDBJ databases">
        <title>Rapid genome shrinkage in a self-fertile nematode reveals novel sperm competition proteins.</title>
        <authorList>
            <person name="Yin D."/>
            <person name="Schwarz E.M."/>
            <person name="Thomas C.G."/>
            <person name="Felde R.L."/>
            <person name="Korf I.F."/>
            <person name="Cutter A.D."/>
            <person name="Schartner C.M."/>
            <person name="Ralston E.J."/>
            <person name="Meyer B.J."/>
            <person name="Haag E.S."/>
        </authorList>
    </citation>
    <scope>NUCLEOTIDE SEQUENCE [LARGE SCALE GENOMIC DNA]</scope>
    <source>
        <strain evidence="4">JU1422</strain>
    </source>
</reference>
<evidence type="ECO:0000256" key="1">
    <source>
        <dbReference type="SAM" id="Coils"/>
    </source>
</evidence>
<dbReference type="AlphaFoldDB" id="A0A2G5VV32"/>
<gene>
    <name evidence="3" type="primary">Cnig_chr_I.g845</name>
    <name evidence="3" type="ORF">B9Z55_000845</name>
</gene>
<comment type="caution">
    <text evidence="3">The sequence shown here is derived from an EMBL/GenBank/DDBJ whole genome shotgun (WGS) entry which is preliminary data.</text>
</comment>
<feature type="compositionally biased region" description="Polar residues" evidence="2">
    <location>
        <begin position="772"/>
        <end position="788"/>
    </location>
</feature>
<feature type="coiled-coil region" evidence="1">
    <location>
        <begin position="878"/>
        <end position="909"/>
    </location>
</feature>
<feature type="compositionally biased region" description="Basic and acidic residues" evidence="2">
    <location>
        <begin position="1"/>
        <end position="10"/>
    </location>
</feature>
<protein>
    <submittedName>
        <fullName evidence="3">Uncharacterized protein</fullName>
    </submittedName>
</protein>